<feature type="region of interest" description="Disordered" evidence="1">
    <location>
        <begin position="70"/>
        <end position="91"/>
    </location>
</feature>
<evidence type="ECO:0000313" key="3">
    <source>
        <dbReference type="Proteomes" id="UP001346149"/>
    </source>
</evidence>
<feature type="compositionally biased region" description="Basic and acidic residues" evidence="1">
    <location>
        <begin position="70"/>
        <end position="84"/>
    </location>
</feature>
<protein>
    <submittedName>
        <fullName evidence="2">Uncharacterized protein</fullName>
    </submittedName>
</protein>
<organism evidence="2 3">
    <name type="scientific">Trapa natans</name>
    <name type="common">Water chestnut</name>
    <dbReference type="NCBI Taxonomy" id="22666"/>
    <lineage>
        <taxon>Eukaryota</taxon>
        <taxon>Viridiplantae</taxon>
        <taxon>Streptophyta</taxon>
        <taxon>Embryophyta</taxon>
        <taxon>Tracheophyta</taxon>
        <taxon>Spermatophyta</taxon>
        <taxon>Magnoliopsida</taxon>
        <taxon>eudicotyledons</taxon>
        <taxon>Gunneridae</taxon>
        <taxon>Pentapetalae</taxon>
        <taxon>rosids</taxon>
        <taxon>malvids</taxon>
        <taxon>Myrtales</taxon>
        <taxon>Lythraceae</taxon>
        <taxon>Trapa</taxon>
    </lineage>
</organism>
<dbReference type="AlphaFoldDB" id="A0AAN7KX39"/>
<dbReference type="Proteomes" id="UP001346149">
    <property type="component" value="Unassembled WGS sequence"/>
</dbReference>
<keyword evidence="3" id="KW-1185">Reference proteome</keyword>
<sequence>MDSISQDVFKSSQEQPKTVSSYFDWKQINVIDFYSCLTRVTIKSTCLTHPTLLQNVHWILQEAQNYEKLRGDRASTKSNGEEQKPQLNVPSYDAKLRLRPPDFLGVQDLKCPGWLKYF</sequence>
<proteinExistence type="predicted"/>
<name>A0AAN7KX39_TRANT</name>
<accession>A0AAN7KX39</accession>
<evidence type="ECO:0000313" key="2">
    <source>
        <dbReference type="EMBL" id="KAK4774645.1"/>
    </source>
</evidence>
<reference evidence="2 3" key="1">
    <citation type="journal article" date="2023" name="Hortic Res">
        <title>Pangenome of water caltrop reveals structural variations and asymmetric subgenome divergence after allopolyploidization.</title>
        <authorList>
            <person name="Zhang X."/>
            <person name="Chen Y."/>
            <person name="Wang L."/>
            <person name="Yuan Y."/>
            <person name="Fang M."/>
            <person name="Shi L."/>
            <person name="Lu R."/>
            <person name="Comes H.P."/>
            <person name="Ma Y."/>
            <person name="Chen Y."/>
            <person name="Huang G."/>
            <person name="Zhou Y."/>
            <person name="Zheng Z."/>
            <person name="Qiu Y."/>
        </authorList>
    </citation>
    <scope>NUCLEOTIDE SEQUENCE [LARGE SCALE GENOMIC DNA]</scope>
    <source>
        <strain evidence="2">F231</strain>
    </source>
</reference>
<evidence type="ECO:0000256" key="1">
    <source>
        <dbReference type="SAM" id="MobiDB-lite"/>
    </source>
</evidence>
<dbReference type="EMBL" id="JAXQNO010000019">
    <property type="protein sequence ID" value="KAK4774645.1"/>
    <property type="molecule type" value="Genomic_DNA"/>
</dbReference>
<comment type="caution">
    <text evidence="2">The sequence shown here is derived from an EMBL/GenBank/DDBJ whole genome shotgun (WGS) entry which is preliminary data.</text>
</comment>
<gene>
    <name evidence="2" type="ORF">SAY86_009580</name>
</gene>